<keyword evidence="1" id="KW-0812">Transmembrane</keyword>
<evidence type="ECO:0000256" key="1">
    <source>
        <dbReference type="SAM" id="Phobius"/>
    </source>
</evidence>
<dbReference type="AlphaFoldDB" id="B8G744"/>
<keyword evidence="1" id="KW-0472">Membrane</keyword>
<dbReference type="HOGENOM" id="CLU_1500952_0_0_0"/>
<dbReference type="STRING" id="326427.Cagg_1088"/>
<dbReference type="RefSeq" id="WP_012616365.1">
    <property type="nucleotide sequence ID" value="NC_011831.1"/>
</dbReference>
<keyword evidence="3" id="KW-1185">Reference proteome</keyword>
<dbReference type="KEGG" id="cag:Cagg_1088"/>
<sequence>MNNPIDIMILIVVGLATFIGFFKSPSSIVIEMILLYVAVVLTFQYLVGISEIISGILSVNERVIYILGTALILGIYYGLIKTYNQIYKPKPKNESGNRVWVSRIISGSLALIHISFLLSALFTMIYPLAFECRESLTDIPYELCIAADILEHSEIMNSNATIEMLDVYNAIIQFWIPPR</sequence>
<protein>
    <recommendedName>
        <fullName evidence="4">Colicin V production protein</fullName>
    </recommendedName>
</protein>
<dbReference type="Proteomes" id="UP000002508">
    <property type="component" value="Chromosome"/>
</dbReference>
<feature type="transmembrane region" description="Helical" evidence="1">
    <location>
        <begin position="63"/>
        <end position="80"/>
    </location>
</feature>
<evidence type="ECO:0008006" key="4">
    <source>
        <dbReference type="Google" id="ProtNLM"/>
    </source>
</evidence>
<feature type="transmembrane region" description="Helical" evidence="1">
    <location>
        <begin position="6"/>
        <end position="22"/>
    </location>
</feature>
<keyword evidence="1" id="KW-1133">Transmembrane helix</keyword>
<accession>B8G744</accession>
<feature type="transmembrane region" description="Helical" evidence="1">
    <location>
        <begin position="100"/>
        <end position="126"/>
    </location>
</feature>
<evidence type="ECO:0000313" key="3">
    <source>
        <dbReference type="Proteomes" id="UP000002508"/>
    </source>
</evidence>
<evidence type="ECO:0000313" key="2">
    <source>
        <dbReference type="EMBL" id="ACL24001.1"/>
    </source>
</evidence>
<proteinExistence type="predicted"/>
<gene>
    <name evidence="2" type="ordered locus">Cagg_1088</name>
</gene>
<reference evidence="2" key="1">
    <citation type="submission" date="2008-12" db="EMBL/GenBank/DDBJ databases">
        <title>Complete sequence of Chloroflexus aggregans DSM 9485.</title>
        <authorList>
            <consortium name="US DOE Joint Genome Institute"/>
            <person name="Lucas S."/>
            <person name="Copeland A."/>
            <person name="Lapidus A."/>
            <person name="Glavina del Rio T."/>
            <person name="Dalin E."/>
            <person name="Tice H."/>
            <person name="Pitluck S."/>
            <person name="Foster B."/>
            <person name="Larimer F."/>
            <person name="Land M."/>
            <person name="Hauser L."/>
            <person name="Kyrpides N."/>
            <person name="Mikhailova N."/>
            <person name="Bryant D."/>
            <person name="Richardson P."/>
        </authorList>
    </citation>
    <scope>NUCLEOTIDE SEQUENCE</scope>
    <source>
        <strain evidence="2">DSM 9485</strain>
    </source>
</reference>
<dbReference type="EMBL" id="CP001337">
    <property type="protein sequence ID" value="ACL24001.1"/>
    <property type="molecule type" value="Genomic_DNA"/>
</dbReference>
<feature type="transmembrane region" description="Helical" evidence="1">
    <location>
        <begin position="34"/>
        <end position="57"/>
    </location>
</feature>
<organism evidence="2 3">
    <name type="scientific">Chloroflexus aggregans (strain MD-66 / DSM 9485)</name>
    <dbReference type="NCBI Taxonomy" id="326427"/>
    <lineage>
        <taxon>Bacteria</taxon>
        <taxon>Bacillati</taxon>
        <taxon>Chloroflexota</taxon>
        <taxon>Chloroflexia</taxon>
        <taxon>Chloroflexales</taxon>
        <taxon>Chloroflexineae</taxon>
        <taxon>Chloroflexaceae</taxon>
        <taxon>Chloroflexus</taxon>
    </lineage>
</organism>
<name>B8G744_CHLAD</name>